<gene>
    <name evidence="2" type="ORF">ICC18_07895</name>
</gene>
<sequence>MISVFVYGTLLVGESNHQVAAPFVLSVQPGAVRGRLYDVGLYPALVLFEDGQNDAQDHFVVGEWLEVTEEGLKAMDMLEDYYGPGAASNEYERVWVRDMNTSREGWVYIWEETSGLKEIESGSWKEHRAR</sequence>
<evidence type="ECO:0000313" key="3">
    <source>
        <dbReference type="Proteomes" id="UP000650466"/>
    </source>
</evidence>
<feature type="domain" description="Gamma-glutamylcyclotransferase AIG2-like" evidence="1">
    <location>
        <begin position="4"/>
        <end position="125"/>
    </location>
</feature>
<dbReference type="Gene3D" id="3.10.490.10">
    <property type="entry name" value="Gamma-glutamyl cyclotransferase-like"/>
    <property type="match status" value="1"/>
</dbReference>
<dbReference type="EMBL" id="JACVVD010000002">
    <property type="protein sequence ID" value="MBD0380030.1"/>
    <property type="molecule type" value="Genomic_DNA"/>
</dbReference>
<dbReference type="SUPFAM" id="SSF110857">
    <property type="entry name" value="Gamma-glutamyl cyclotransferase-like"/>
    <property type="match status" value="1"/>
</dbReference>
<evidence type="ECO:0000259" key="1">
    <source>
        <dbReference type="Pfam" id="PF06094"/>
    </source>
</evidence>
<dbReference type="InterPro" id="IPR009288">
    <property type="entry name" value="AIG2-like_dom"/>
</dbReference>
<dbReference type="AlphaFoldDB" id="A0A926KQ29"/>
<dbReference type="Pfam" id="PF06094">
    <property type="entry name" value="GGACT"/>
    <property type="match status" value="1"/>
</dbReference>
<dbReference type="CDD" id="cd06661">
    <property type="entry name" value="GGCT_like"/>
    <property type="match status" value="1"/>
</dbReference>
<dbReference type="InterPro" id="IPR013024">
    <property type="entry name" value="GGCT-like"/>
</dbReference>
<reference evidence="2" key="1">
    <citation type="submission" date="2020-09" db="EMBL/GenBank/DDBJ databases">
        <title>Draft Genome Sequence of Paenibacillus sp. WST5.</title>
        <authorList>
            <person name="Bao Z."/>
        </authorList>
    </citation>
    <scope>NUCLEOTIDE SEQUENCE</scope>
    <source>
        <strain evidence="2">WST5</strain>
    </source>
</reference>
<organism evidence="2 3">
    <name type="scientific">Paenibacillus sedimenti</name>
    <dbReference type="NCBI Taxonomy" id="2770274"/>
    <lineage>
        <taxon>Bacteria</taxon>
        <taxon>Bacillati</taxon>
        <taxon>Bacillota</taxon>
        <taxon>Bacilli</taxon>
        <taxon>Bacillales</taxon>
        <taxon>Paenibacillaceae</taxon>
        <taxon>Paenibacillus</taxon>
    </lineage>
</organism>
<comment type="caution">
    <text evidence="2">The sequence shown here is derived from an EMBL/GenBank/DDBJ whole genome shotgun (WGS) entry which is preliminary data.</text>
</comment>
<keyword evidence="3" id="KW-1185">Reference proteome</keyword>
<evidence type="ECO:0000313" key="2">
    <source>
        <dbReference type="EMBL" id="MBD0380030.1"/>
    </source>
</evidence>
<name>A0A926KQ29_9BACL</name>
<dbReference type="RefSeq" id="WP_188173800.1">
    <property type="nucleotide sequence ID" value="NZ_JACVVD010000002.1"/>
</dbReference>
<accession>A0A926KQ29</accession>
<dbReference type="Proteomes" id="UP000650466">
    <property type="component" value="Unassembled WGS sequence"/>
</dbReference>
<dbReference type="InterPro" id="IPR036568">
    <property type="entry name" value="GGCT-like_sf"/>
</dbReference>
<proteinExistence type="predicted"/>
<protein>
    <submittedName>
        <fullName evidence="2">Gamma-glutamylcyclotransferase</fullName>
    </submittedName>
</protein>